<evidence type="ECO:0000259" key="1">
    <source>
        <dbReference type="Pfam" id="PF09992"/>
    </source>
</evidence>
<dbReference type="EMBL" id="MK072087">
    <property type="protein sequence ID" value="AYV78647.1"/>
    <property type="molecule type" value="Genomic_DNA"/>
</dbReference>
<gene>
    <name evidence="2" type="ORF">Edafosvirus22_4</name>
</gene>
<accession>A0A3G4ZUS0</accession>
<evidence type="ECO:0000313" key="2">
    <source>
        <dbReference type="EMBL" id="AYV78647.1"/>
    </source>
</evidence>
<proteinExistence type="predicted"/>
<reference evidence="2" key="1">
    <citation type="submission" date="2018-10" db="EMBL/GenBank/DDBJ databases">
        <title>Hidden diversity of soil giant viruses.</title>
        <authorList>
            <person name="Schulz F."/>
            <person name="Alteio L."/>
            <person name="Goudeau D."/>
            <person name="Ryan E.M."/>
            <person name="Malmstrom R.R."/>
            <person name="Blanchard J."/>
            <person name="Woyke T."/>
        </authorList>
    </citation>
    <scope>NUCLEOTIDE SEQUENCE</scope>
    <source>
        <strain evidence="2">EDV1</strain>
    </source>
</reference>
<keyword evidence="2" id="KW-0326">Glycosidase</keyword>
<name>A0A3G4ZUS0_9VIRU</name>
<dbReference type="InterPro" id="IPR018711">
    <property type="entry name" value="NAGPA"/>
</dbReference>
<feature type="domain" description="Phosphodiester glycosidase" evidence="1">
    <location>
        <begin position="252"/>
        <end position="430"/>
    </location>
</feature>
<protein>
    <submittedName>
        <fullName evidence="2">Phosphodiester glycosidase family protein</fullName>
    </submittedName>
</protein>
<dbReference type="GO" id="GO:0016798">
    <property type="term" value="F:hydrolase activity, acting on glycosyl bonds"/>
    <property type="evidence" value="ECO:0007669"/>
    <property type="project" value="UniProtKB-KW"/>
</dbReference>
<keyword evidence="2" id="KW-0378">Hydrolase</keyword>
<organism evidence="2">
    <name type="scientific">Edafosvirus sp</name>
    <dbReference type="NCBI Taxonomy" id="2487765"/>
    <lineage>
        <taxon>Viruses</taxon>
        <taxon>Varidnaviria</taxon>
        <taxon>Bamfordvirae</taxon>
        <taxon>Nucleocytoviricota</taxon>
        <taxon>Megaviricetes</taxon>
        <taxon>Imitervirales</taxon>
        <taxon>Mimiviridae</taxon>
        <taxon>Klosneuvirinae</taxon>
    </lineage>
</organism>
<sequence>MEVNGKINKLLADLELANKIYLNDNMYLIKLHNNQIFLNWLKNDPENKLEFKFKDYHNIAWKMYNGVPKSNSDDIVEFITIGIIKQNSLKDVKFICCQLDIGRVGNVYFGDRSKQGNGTSGVIFNGSYFFLANHVREQMYGVDRWNDELINKPIGYYRYLQQKDYSINPREATDASSLQPLKNTRLELFSLNWVSDTLGILKVDKDGIFSIRYAPPYNEKVPMEFDPLDQVLMGNILVYDGNIVMTEDKLAKVIVKADVVDIPKYTTAYICDKDGKILSGSDISKINANDRIFITADRPRLGNIVRRASFSYDFIFMPYNFTLIQKVLGGAAGLVPPGMPAHASDLNPRTCLLIDENNNIMVIHVEGRNLFCGGQGLDLFDLAKLCKRLGAVYAINLDGGGSSKIEWKEIGVRADYAGADDYSISNAIAIVPKGATIIEDVADVMDVYALADTIPKQDE</sequence>
<dbReference type="Pfam" id="PF09992">
    <property type="entry name" value="NAGPA"/>
    <property type="match status" value="1"/>
</dbReference>